<organism evidence="1 2">
    <name type="scientific">Cyclobacterium jeungdonense</name>
    <dbReference type="NCBI Taxonomy" id="708087"/>
    <lineage>
        <taxon>Bacteria</taxon>
        <taxon>Pseudomonadati</taxon>
        <taxon>Bacteroidota</taxon>
        <taxon>Cytophagia</taxon>
        <taxon>Cytophagales</taxon>
        <taxon>Cyclobacteriaceae</taxon>
        <taxon>Cyclobacterium</taxon>
    </lineage>
</organism>
<dbReference type="SUPFAM" id="SSF75011">
    <property type="entry name" value="3-carboxy-cis,cis-mucoante lactonizing enzyme"/>
    <property type="match status" value="1"/>
</dbReference>
<dbReference type="InterPro" id="IPR025316">
    <property type="entry name" value="DUF4221"/>
</dbReference>
<sequence length="268" mass="31221">MELIKESLHYLRHLTGLYGFRNWKYFVFLVPFFLSFSCQERSTGQGSQVIEYSVDTVYIDSKDRILDLRGNLMHLTLDDERKSFFLLNHFDLSIDEIDLDRHVLVKTYPLEPEGPNGIGDYIYSLQSMNDSLFFTKSIIGSSLFDKDGHIIERMVWEDPRDSNGLKLTQFYRGKELVSGTDDLNVFGLNFDSKNGKVFLDVLSVRENQVKRFDVDSENSYHDFILKWDDNVAPPEVHLSSDKNYVRISHEFSNEIILFNPEGDFVKIV</sequence>
<comment type="caution">
    <text evidence="1">The sequence shown here is derived from an EMBL/GenBank/DDBJ whole genome shotgun (WGS) entry which is preliminary data.</text>
</comment>
<accession>A0ABT8CBW6</accession>
<dbReference type="Proteomes" id="UP001236663">
    <property type="component" value="Unassembled WGS sequence"/>
</dbReference>
<dbReference type="Pfam" id="PF13970">
    <property type="entry name" value="DUF4221"/>
    <property type="match status" value="1"/>
</dbReference>
<reference evidence="2" key="1">
    <citation type="journal article" date="2019" name="Int. J. Syst. Evol. Microbiol.">
        <title>The Global Catalogue of Microorganisms (GCM) 10K type strain sequencing project: providing services to taxonomists for standard genome sequencing and annotation.</title>
        <authorList>
            <consortium name="The Broad Institute Genomics Platform"/>
            <consortium name="The Broad Institute Genome Sequencing Center for Infectious Disease"/>
            <person name="Wu L."/>
            <person name="Ma J."/>
        </authorList>
    </citation>
    <scope>NUCLEOTIDE SEQUENCE [LARGE SCALE GENOMIC DNA]</scope>
    <source>
        <strain evidence="2">CECT 7706</strain>
    </source>
</reference>
<proteinExistence type="predicted"/>
<name>A0ABT8CBW6_9BACT</name>
<evidence type="ECO:0000313" key="2">
    <source>
        <dbReference type="Proteomes" id="UP001236663"/>
    </source>
</evidence>
<dbReference type="RefSeq" id="WP_163383592.1">
    <property type="nucleotide sequence ID" value="NZ_JAUFQS010000047.1"/>
</dbReference>
<evidence type="ECO:0000313" key="1">
    <source>
        <dbReference type="EMBL" id="MDN3689871.1"/>
    </source>
</evidence>
<keyword evidence="2" id="KW-1185">Reference proteome</keyword>
<dbReference type="EMBL" id="JAUFQS010000047">
    <property type="protein sequence ID" value="MDN3689871.1"/>
    <property type="molecule type" value="Genomic_DNA"/>
</dbReference>
<protein>
    <submittedName>
        <fullName evidence="1">DUF4221 family protein</fullName>
    </submittedName>
</protein>
<gene>
    <name evidence="1" type="ORF">QWZ15_18755</name>
</gene>